<dbReference type="RefSeq" id="WP_115621750.1">
    <property type="nucleotide sequence ID" value="NZ_UFVR01000004.1"/>
</dbReference>
<organism evidence="1 2">
    <name type="scientific">Chryseobacterium indoltheticum</name>
    <dbReference type="NCBI Taxonomy" id="254"/>
    <lineage>
        <taxon>Bacteria</taxon>
        <taxon>Pseudomonadati</taxon>
        <taxon>Bacteroidota</taxon>
        <taxon>Flavobacteriia</taxon>
        <taxon>Flavobacteriales</taxon>
        <taxon>Weeksellaceae</taxon>
        <taxon>Chryseobacterium group</taxon>
        <taxon>Chryseobacterium</taxon>
    </lineage>
</organism>
<dbReference type="Proteomes" id="UP000254282">
    <property type="component" value="Unassembled WGS sequence"/>
</dbReference>
<gene>
    <name evidence="1" type="ORF">NCTC13532_04340</name>
</gene>
<sequence>MLKDLELTIENRINSAIDFLIENSFTNINRKLISLEIKKNDSYFMATINNKILVSTDCSNLNKKALIGVLAHELVHMSEYQKSPIKDLLRRFLYNIPFYRTKLERNIDLEVIQRGLGEYLLEFLEYHDKHYKKYNKTDGLTKKEVTKLLQTIIV</sequence>
<evidence type="ECO:0008006" key="3">
    <source>
        <dbReference type="Google" id="ProtNLM"/>
    </source>
</evidence>
<name>A0A381FQ42_9FLAO</name>
<evidence type="ECO:0000313" key="2">
    <source>
        <dbReference type="Proteomes" id="UP000254282"/>
    </source>
</evidence>
<evidence type="ECO:0000313" key="1">
    <source>
        <dbReference type="EMBL" id="SUX48720.1"/>
    </source>
</evidence>
<dbReference type="EMBL" id="UFVR01000004">
    <property type="protein sequence ID" value="SUX48720.1"/>
    <property type="molecule type" value="Genomic_DNA"/>
</dbReference>
<protein>
    <recommendedName>
        <fullName evidence="3">Peptidase M48 domain-containing protein</fullName>
    </recommendedName>
</protein>
<proteinExistence type="predicted"/>
<reference evidence="1 2" key="1">
    <citation type="submission" date="2018-06" db="EMBL/GenBank/DDBJ databases">
        <authorList>
            <consortium name="Pathogen Informatics"/>
            <person name="Doyle S."/>
        </authorList>
    </citation>
    <scope>NUCLEOTIDE SEQUENCE [LARGE SCALE GENOMIC DNA]</scope>
    <source>
        <strain evidence="1 2">NCTC13532</strain>
    </source>
</reference>
<accession>A0A381FQ42</accession>
<dbReference type="AlphaFoldDB" id="A0A381FQ42"/>